<evidence type="ECO:0000313" key="2">
    <source>
        <dbReference type="Proteomes" id="UP000035681"/>
    </source>
</evidence>
<evidence type="ECO:0000313" key="4">
    <source>
        <dbReference type="WBParaSite" id="TCONS_00002618.p1"/>
    </source>
</evidence>
<feature type="transmembrane region" description="Helical" evidence="1">
    <location>
        <begin position="28"/>
        <end position="44"/>
    </location>
</feature>
<proteinExistence type="predicted"/>
<keyword evidence="1" id="KW-1133">Transmembrane helix</keyword>
<feature type="transmembrane region" description="Helical" evidence="1">
    <location>
        <begin position="158"/>
        <end position="181"/>
    </location>
</feature>
<keyword evidence="2" id="KW-1185">Reference proteome</keyword>
<sequence>MYSRNSKHYFNVFCLLIKFIFSRKCSRHFLQAAFINFLILHYLAHFNTVKYDLFHGVRELCLHDSDCKEQYYVKIKLFPGITLSICVLITRLCLTTVVIINVVKLIKDFNRMINNIKSIIIKVGILVCIESVEWMIRIKLVSNLHSMHISRDPINYQYYKMALEGISSLFLLFMIFNIYLIERKIIKNNIYEVAESKIDDSKIRRSENNKNDDEKSKSLIRNIEITN</sequence>
<evidence type="ECO:0000256" key="1">
    <source>
        <dbReference type="SAM" id="Phobius"/>
    </source>
</evidence>
<dbReference type="Proteomes" id="UP000035681">
    <property type="component" value="Unplaced"/>
</dbReference>
<dbReference type="AlphaFoldDB" id="A0A0K0EHJ2"/>
<organism evidence="3">
    <name type="scientific">Strongyloides stercoralis</name>
    <name type="common">Threadworm</name>
    <dbReference type="NCBI Taxonomy" id="6248"/>
    <lineage>
        <taxon>Eukaryota</taxon>
        <taxon>Metazoa</taxon>
        <taxon>Ecdysozoa</taxon>
        <taxon>Nematoda</taxon>
        <taxon>Chromadorea</taxon>
        <taxon>Rhabditida</taxon>
        <taxon>Tylenchina</taxon>
        <taxon>Panagrolaimomorpha</taxon>
        <taxon>Strongyloidoidea</taxon>
        <taxon>Strongyloididae</taxon>
        <taxon>Strongyloides</taxon>
    </lineage>
</organism>
<dbReference type="WBParaSite" id="SSTP_0000894700.1">
    <property type="protein sequence ID" value="SSTP_0000894700.1"/>
    <property type="gene ID" value="SSTP_0000894700"/>
</dbReference>
<accession>A0A0K0EHJ2</accession>
<evidence type="ECO:0000313" key="3">
    <source>
        <dbReference type="WBParaSite" id="SSTP_0000894700.1"/>
    </source>
</evidence>
<feature type="transmembrane region" description="Helical" evidence="1">
    <location>
        <begin position="118"/>
        <end position="138"/>
    </location>
</feature>
<keyword evidence="1" id="KW-0472">Membrane</keyword>
<reference evidence="3" key="1">
    <citation type="submission" date="2015-08" db="UniProtKB">
        <authorList>
            <consortium name="WormBaseParasite"/>
        </authorList>
    </citation>
    <scope>IDENTIFICATION</scope>
</reference>
<name>A0A0K0EHJ2_STRER</name>
<dbReference type="WBParaSite" id="TCONS_00002618.p1">
    <property type="protein sequence ID" value="TCONS_00002618.p1"/>
    <property type="gene ID" value="XLOC_002451"/>
</dbReference>
<protein>
    <submittedName>
        <fullName evidence="4">G-protein coupled receptors family 1 profile domain-containing protein</fullName>
    </submittedName>
    <submittedName>
        <fullName evidence="3">G_PROTEIN_RECEP_F1_2 domain-containing protein</fullName>
    </submittedName>
</protein>
<feature type="transmembrane region" description="Helical" evidence="1">
    <location>
        <begin position="81"/>
        <end position="106"/>
    </location>
</feature>
<keyword evidence="1" id="KW-0812">Transmembrane</keyword>